<reference evidence="4" key="1">
    <citation type="journal article" date="2015" name="Proc. Natl. Acad. Sci. U.S.A.">
        <title>Genome sequencing of adzuki bean (Vigna angularis) provides insight into high starch and low fat accumulation and domestication.</title>
        <authorList>
            <person name="Yang K."/>
            <person name="Tian Z."/>
            <person name="Chen C."/>
            <person name="Luo L."/>
            <person name="Zhao B."/>
            <person name="Wang Z."/>
            <person name="Yu L."/>
            <person name="Li Y."/>
            <person name="Sun Y."/>
            <person name="Li W."/>
            <person name="Chen Y."/>
            <person name="Li Y."/>
            <person name="Zhang Y."/>
            <person name="Ai D."/>
            <person name="Zhao J."/>
            <person name="Shang C."/>
            <person name="Ma Y."/>
            <person name="Wu B."/>
            <person name="Wang M."/>
            <person name="Gao L."/>
            <person name="Sun D."/>
            <person name="Zhang P."/>
            <person name="Guo F."/>
            <person name="Wang W."/>
            <person name="Li Y."/>
            <person name="Wang J."/>
            <person name="Varshney R.K."/>
            <person name="Wang J."/>
            <person name="Ling H.Q."/>
            <person name="Wan P."/>
        </authorList>
    </citation>
    <scope>NUCLEOTIDE SEQUENCE</scope>
    <source>
        <strain evidence="4">cv. Jingnong 6</strain>
    </source>
</reference>
<name>A0A0L9T850_PHAAN</name>
<sequence length="181" mass="21098">MTSSSGKRIKTLSTKEKETKRKDKEQFYSKKFRTPAHERYFPAVEGRRLLMERKVANIPSLAPQFERELNKRDWGHLETYPFPANVDIVKEFYTNAKALEGEDETYFSYVRGKKVAFNADTIDFFLGVEWEGEQCQFAMSMLEGVDYKDMERTLLAEALAMDEDAKDEDDDAEEDEDSNDE</sequence>
<feature type="domain" description="Putative plant transposon protein" evidence="2">
    <location>
        <begin position="71"/>
        <end position="157"/>
    </location>
</feature>
<dbReference type="Gramene" id="KOM26753">
    <property type="protein sequence ID" value="KOM26753"/>
    <property type="gene ID" value="LR48_Vigan312s001400"/>
</dbReference>
<proteinExistence type="predicted"/>
<dbReference type="InterPro" id="IPR046796">
    <property type="entry name" value="Transposase_32_dom"/>
</dbReference>
<evidence type="ECO:0000313" key="4">
    <source>
        <dbReference type="Proteomes" id="UP000053144"/>
    </source>
</evidence>
<evidence type="ECO:0000259" key="2">
    <source>
        <dbReference type="Pfam" id="PF20167"/>
    </source>
</evidence>
<dbReference type="Proteomes" id="UP000053144">
    <property type="component" value="Unassembled WGS sequence"/>
</dbReference>
<feature type="region of interest" description="Disordered" evidence="1">
    <location>
        <begin position="160"/>
        <end position="181"/>
    </location>
</feature>
<dbReference type="AlphaFoldDB" id="A0A0L9T850"/>
<organism evidence="3 4">
    <name type="scientific">Phaseolus angularis</name>
    <name type="common">Azuki bean</name>
    <name type="synonym">Vigna angularis</name>
    <dbReference type="NCBI Taxonomy" id="3914"/>
    <lineage>
        <taxon>Eukaryota</taxon>
        <taxon>Viridiplantae</taxon>
        <taxon>Streptophyta</taxon>
        <taxon>Embryophyta</taxon>
        <taxon>Tracheophyta</taxon>
        <taxon>Spermatophyta</taxon>
        <taxon>Magnoliopsida</taxon>
        <taxon>eudicotyledons</taxon>
        <taxon>Gunneridae</taxon>
        <taxon>Pentapetalae</taxon>
        <taxon>rosids</taxon>
        <taxon>fabids</taxon>
        <taxon>Fabales</taxon>
        <taxon>Fabaceae</taxon>
        <taxon>Papilionoideae</taxon>
        <taxon>50 kb inversion clade</taxon>
        <taxon>NPAAA clade</taxon>
        <taxon>indigoferoid/millettioid clade</taxon>
        <taxon>Phaseoleae</taxon>
        <taxon>Vigna</taxon>
    </lineage>
</organism>
<dbReference type="EMBL" id="KQ258339">
    <property type="protein sequence ID" value="KOM26753.1"/>
    <property type="molecule type" value="Genomic_DNA"/>
</dbReference>
<feature type="region of interest" description="Disordered" evidence="1">
    <location>
        <begin position="1"/>
        <end position="27"/>
    </location>
</feature>
<gene>
    <name evidence="3" type="ORF">LR48_Vigan312s001400</name>
</gene>
<evidence type="ECO:0000313" key="3">
    <source>
        <dbReference type="EMBL" id="KOM26753.1"/>
    </source>
</evidence>
<accession>A0A0L9T850</accession>
<dbReference type="Pfam" id="PF20167">
    <property type="entry name" value="Transposase_32"/>
    <property type="match status" value="1"/>
</dbReference>
<evidence type="ECO:0000256" key="1">
    <source>
        <dbReference type="SAM" id="MobiDB-lite"/>
    </source>
</evidence>
<protein>
    <recommendedName>
        <fullName evidence="2">Putative plant transposon protein domain-containing protein</fullName>
    </recommendedName>
</protein>
<feature type="compositionally biased region" description="Basic and acidic residues" evidence="1">
    <location>
        <begin position="13"/>
        <end position="27"/>
    </location>
</feature>